<feature type="region of interest" description="Disordered" evidence="2">
    <location>
        <begin position="271"/>
        <end position="304"/>
    </location>
</feature>
<feature type="coiled-coil region" evidence="1">
    <location>
        <begin position="194"/>
        <end position="228"/>
    </location>
</feature>
<dbReference type="AlphaFoldDB" id="A0A7J6S5L2"/>
<organism evidence="3 4">
    <name type="scientific">Perkinsus olseni</name>
    <name type="common">Perkinsus atlanticus</name>
    <dbReference type="NCBI Taxonomy" id="32597"/>
    <lineage>
        <taxon>Eukaryota</taxon>
        <taxon>Sar</taxon>
        <taxon>Alveolata</taxon>
        <taxon>Perkinsozoa</taxon>
        <taxon>Perkinsea</taxon>
        <taxon>Perkinsida</taxon>
        <taxon>Perkinsidae</taxon>
        <taxon>Perkinsus</taxon>
    </lineage>
</organism>
<gene>
    <name evidence="3" type="ORF">FOZ62_012593</name>
</gene>
<proteinExistence type="predicted"/>
<name>A0A7J6S5L2_PEROL</name>
<comment type="caution">
    <text evidence="3">The sequence shown here is derived from an EMBL/GenBank/DDBJ whole genome shotgun (WGS) entry which is preliminary data.</text>
</comment>
<reference evidence="3 4" key="1">
    <citation type="submission" date="2020-04" db="EMBL/GenBank/DDBJ databases">
        <title>Perkinsus olseni comparative genomics.</title>
        <authorList>
            <person name="Bogema D.R."/>
        </authorList>
    </citation>
    <scope>NUCLEOTIDE SEQUENCE [LARGE SCALE GENOMIC DNA]</scope>
    <source>
        <strain evidence="3">ATCC PRA-205</strain>
    </source>
</reference>
<dbReference type="Proteomes" id="UP000574390">
    <property type="component" value="Unassembled WGS sequence"/>
</dbReference>
<sequence>MKLRRKLGERIVEEKGKVKKAFVHIFDELKDIERNTGKEVSKTTKVLNQMIAKAMGESLRDVSRQASQLTRLCFSAEKEIGRKFKTLKRSVGSQQKKLVRSVDRMERDFKADERDFQRYGERFSEETAKGEQKIEKVTRGMNDRAERTETELALYGNDYTAKGEMRINQTLPRAIKSTDRMIDSAMKTFDNGVKQEARANVRDVKQLEREIDKEIKDTQRNASMAKNEATRMFDGALRGFDRNVKELSRGDATHTIAMNKAMRDAERTVERIGDAVEREEKDSESALERMDTSLEQQYYHEELK</sequence>
<evidence type="ECO:0000256" key="1">
    <source>
        <dbReference type="SAM" id="Coils"/>
    </source>
</evidence>
<evidence type="ECO:0000313" key="4">
    <source>
        <dbReference type="Proteomes" id="UP000574390"/>
    </source>
</evidence>
<protein>
    <submittedName>
        <fullName evidence="3">Uncharacterized protein</fullName>
    </submittedName>
</protein>
<keyword evidence="1" id="KW-0175">Coiled coil</keyword>
<dbReference type="EMBL" id="JABANM010017176">
    <property type="protein sequence ID" value="KAF4728214.1"/>
    <property type="molecule type" value="Genomic_DNA"/>
</dbReference>
<evidence type="ECO:0000313" key="3">
    <source>
        <dbReference type="EMBL" id="KAF4728214.1"/>
    </source>
</evidence>
<evidence type="ECO:0000256" key="2">
    <source>
        <dbReference type="SAM" id="MobiDB-lite"/>
    </source>
</evidence>
<accession>A0A7J6S5L2</accession>